<dbReference type="NCBIfam" id="TIGR00426">
    <property type="entry name" value="competence protein ComEA helix-hairpin-helix repeat region"/>
    <property type="match status" value="1"/>
</dbReference>
<evidence type="ECO:0000313" key="3">
    <source>
        <dbReference type="EMBL" id="AFJ47950.1"/>
    </source>
</evidence>
<accession>I2BBP6</accession>
<dbReference type="PANTHER" id="PTHR21180:SF32">
    <property type="entry name" value="ENDONUCLEASE_EXONUCLEASE_PHOSPHATASE FAMILY DOMAIN-CONTAINING PROTEIN 1"/>
    <property type="match status" value="1"/>
</dbReference>
<dbReference type="GO" id="GO:0015628">
    <property type="term" value="P:protein secretion by the type II secretion system"/>
    <property type="evidence" value="ECO:0007669"/>
    <property type="project" value="TreeGrafter"/>
</dbReference>
<keyword evidence="4" id="KW-1185">Reference proteome</keyword>
<dbReference type="RefSeq" id="WP_002444605.1">
    <property type="nucleotide sequence ID" value="NC_017910.1"/>
</dbReference>
<dbReference type="AlphaFoldDB" id="I2BBP6"/>
<evidence type="ECO:0008006" key="5">
    <source>
        <dbReference type="Google" id="ProtNLM"/>
    </source>
</evidence>
<organism evidence="3 4">
    <name type="scientific">Shimwellia blattae (strain ATCC 29907 / DSM 4481 / JCM 1650 / NBRC 105725 / CDC 9005-74)</name>
    <name type="common">Escherichia blattae</name>
    <dbReference type="NCBI Taxonomy" id="630626"/>
    <lineage>
        <taxon>Bacteria</taxon>
        <taxon>Pseudomonadati</taxon>
        <taxon>Pseudomonadota</taxon>
        <taxon>Gammaproteobacteria</taxon>
        <taxon>Enterobacterales</taxon>
        <taxon>Enterobacteriaceae</taxon>
        <taxon>Shimwellia</taxon>
    </lineage>
</organism>
<dbReference type="eggNOG" id="COG1555">
    <property type="taxonomic scope" value="Bacteria"/>
</dbReference>
<reference evidence="3 4" key="1">
    <citation type="journal article" date="2012" name="J. Bacteriol.">
        <title>Complete genome sequence of the B12-producing Shimwellia blattae strain DSM 4481, isolated from a cockroach.</title>
        <authorList>
            <person name="Brzuszkiewicz E."/>
            <person name="Waschkowitz T."/>
            <person name="Wiezer A."/>
            <person name="Daniel R."/>
        </authorList>
    </citation>
    <scope>NUCLEOTIDE SEQUENCE [LARGE SCALE GENOMIC DNA]</scope>
    <source>
        <strain evidence="4">ATCC 29907 / DSM 4481 / JCM 1650 / NBRC 105725 / CDC 9005-74</strain>
    </source>
</reference>
<dbReference type="EMBL" id="CP001560">
    <property type="protein sequence ID" value="AFJ47950.1"/>
    <property type="molecule type" value="Genomic_DNA"/>
</dbReference>
<protein>
    <recommendedName>
        <fullName evidence="5">Competence protein ComEA</fullName>
    </recommendedName>
</protein>
<dbReference type="Gene3D" id="1.10.150.280">
    <property type="entry name" value="AF1531-like domain"/>
    <property type="match status" value="1"/>
</dbReference>
<dbReference type="KEGG" id="ebt:EBL_c28800"/>
<feature type="region of interest" description="Disordered" evidence="1">
    <location>
        <begin position="27"/>
        <end position="48"/>
    </location>
</feature>
<sequence>MKQITTLALLALLAAGGSLALPVYAASPAEKPPASQSRAPAKTATAPQAQLRVSINSASAEELAEILNGVGLKKAESIVRHREANGPFKTPESLSEVPGIGTALVERNMALIKL</sequence>
<dbReference type="Proteomes" id="UP000001955">
    <property type="component" value="Chromosome"/>
</dbReference>
<feature type="chain" id="PRO_5003655365" description="Competence protein ComEA" evidence="2">
    <location>
        <begin position="26"/>
        <end position="114"/>
    </location>
</feature>
<keyword evidence="2" id="KW-0732">Signal</keyword>
<accession>K6VKY1</accession>
<dbReference type="Pfam" id="PF12836">
    <property type="entry name" value="HHH_3"/>
    <property type="match status" value="1"/>
</dbReference>
<evidence type="ECO:0000256" key="1">
    <source>
        <dbReference type="SAM" id="MobiDB-lite"/>
    </source>
</evidence>
<evidence type="ECO:0000256" key="2">
    <source>
        <dbReference type="SAM" id="SignalP"/>
    </source>
</evidence>
<dbReference type="GO" id="GO:0015627">
    <property type="term" value="C:type II protein secretion system complex"/>
    <property type="evidence" value="ECO:0007669"/>
    <property type="project" value="TreeGrafter"/>
</dbReference>
<dbReference type="InterPro" id="IPR010994">
    <property type="entry name" value="RuvA_2-like"/>
</dbReference>
<dbReference type="STRING" id="630626.EBL_c28800"/>
<proteinExistence type="predicted"/>
<dbReference type="InterPro" id="IPR004509">
    <property type="entry name" value="Competence_ComEA_HhH"/>
</dbReference>
<name>I2BBP6_SHIBC</name>
<gene>
    <name evidence="3" type="ordered locus">EBL_c28800</name>
</gene>
<dbReference type="SUPFAM" id="SSF47781">
    <property type="entry name" value="RuvA domain 2-like"/>
    <property type="match status" value="1"/>
</dbReference>
<feature type="signal peptide" evidence="2">
    <location>
        <begin position="1"/>
        <end position="25"/>
    </location>
</feature>
<dbReference type="OrthoDB" id="7510573at2"/>
<evidence type="ECO:0000313" key="4">
    <source>
        <dbReference type="Proteomes" id="UP000001955"/>
    </source>
</evidence>
<dbReference type="InterPro" id="IPR051675">
    <property type="entry name" value="Endo/Exo/Phosphatase_dom_1"/>
</dbReference>
<dbReference type="HOGENOM" id="CLU_052011_3_1_6"/>
<dbReference type="PATRIC" id="fig|630626.3.peg.2796"/>
<feature type="compositionally biased region" description="Low complexity" evidence="1">
    <location>
        <begin position="39"/>
        <end position="48"/>
    </location>
</feature>
<dbReference type="PANTHER" id="PTHR21180">
    <property type="entry name" value="ENDONUCLEASE/EXONUCLEASE/PHOSPHATASE FAMILY DOMAIN-CONTAINING PROTEIN 1"/>
    <property type="match status" value="1"/>
</dbReference>